<dbReference type="InterPro" id="IPR010259">
    <property type="entry name" value="S8pro/Inhibitor_I9"/>
</dbReference>
<reference evidence="3" key="1">
    <citation type="submission" date="2022-07" db="EMBL/GenBank/DDBJ databases">
        <title>Genome Sequence of Agrocybe chaxingu.</title>
        <authorList>
            <person name="Buettner E."/>
        </authorList>
    </citation>
    <scope>NUCLEOTIDE SEQUENCE</scope>
    <source>
        <strain evidence="3">MP-N11</strain>
    </source>
</reference>
<comment type="similarity">
    <text evidence="1">Belongs to the protease inhibitor I9 family.</text>
</comment>
<dbReference type="OrthoDB" id="5518345at2759"/>
<evidence type="ECO:0000313" key="3">
    <source>
        <dbReference type="EMBL" id="KAJ3517215.1"/>
    </source>
</evidence>
<protein>
    <recommendedName>
        <fullName evidence="2">Inhibitor I9 domain-containing protein</fullName>
    </recommendedName>
</protein>
<accession>A0A9W8N1K0</accession>
<name>A0A9W8N1K0_9AGAR</name>
<dbReference type="PANTHER" id="PTHR28288">
    <property type="entry name" value="PROTEASE B INHIBITOR 2"/>
    <property type="match status" value="1"/>
</dbReference>
<dbReference type="PANTHER" id="PTHR28288:SF2">
    <property type="entry name" value="PROTEASE B INHIBITOR 2"/>
    <property type="match status" value="1"/>
</dbReference>
<dbReference type="AlphaFoldDB" id="A0A9W8N1K0"/>
<gene>
    <name evidence="3" type="ORF">NLJ89_g656</name>
</gene>
<dbReference type="Proteomes" id="UP001148786">
    <property type="component" value="Unassembled WGS sequence"/>
</dbReference>
<evidence type="ECO:0000259" key="2">
    <source>
        <dbReference type="Pfam" id="PF05922"/>
    </source>
</evidence>
<dbReference type="Pfam" id="PF05922">
    <property type="entry name" value="Inhibitor_I9"/>
    <property type="match status" value="1"/>
</dbReference>
<proteinExistence type="inferred from homology"/>
<dbReference type="InterPro" id="IPR052471">
    <property type="entry name" value="PBI_I9"/>
</dbReference>
<dbReference type="SUPFAM" id="SSF54897">
    <property type="entry name" value="Protease propeptides/inhibitors"/>
    <property type="match status" value="1"/>
</dbReference>
<comment type="caution">
    <text evidence="3">The sequence shown here is derived from an EMBL/GenBank/DDBJ whole genome shotgun (WGS) entry which is preliminary data.</text>
</comment>
<dbReference type="GO" id="GO:0042144">
    <property type="term" value="P:vacuole fusion, non-autophagic"/>
    <property type="evidence" value="ECO:0007669"/>
    <property type="project" value="TreeGrafter"/>
</dbReference>
<organism evidence="3 4">
    <name type="scientific">Agrocybe chaxingu</name>
    <dbReference type="NCBI Taxonomy" id="84603"/>
    <lineage>
        <taxon>Eukaryota</taxon>
        <taxon>Fungi</taxon>
        <taxon>Dikarya</taxon>
        <taxon>Basidiomycota</taxon>
        <taxon>Agaricomycotina</taxon>
        <taxon>Agaricomycetes</taxon>
        <taxon>Agaricomycetidae</taxon>
        <taxon>Agaricales</taxon>
        <taxon>Agaricineae</taxon>
        <taxon>Strophariaceae</taxon>
        <taxon>Agrocybe</taxon>
    </lineage>
</organism>
<dbReference type="FunFam" id="3.30.70.80:FF:000005">
    <property type="entry name" value="Proteinase inhibitor I2B"/>
    <property type="match status" value="1"/>
</dbReference>
<sequence length="78" mass="8532">MAPTNAPAKYIVVFKDSATPQQIDEYVKEVSKNGGEVTYRYDILNGFAAAIPDHFLASLQASAIIHYIEPDSVVTTQT</sequence>
<keyword evidence="4" id="KW-1185">Reference proteome</keyword>
<evidence type="ECO:0000313" key="4">
    <source>
        <dbReference type="Proteomes" id="UP001148786"/>
    </source>
</evidence>
<evidence type="ECO:0000256" key="1">
    <source>
        <dbReference type="ARBA" id="ARBA00038069"/>
    </source>
</evidence>
<dbReference type="GO" id="GO:0004866">
    <property type="term" value="F:endopeptidase inhibitor activity"/>
    <property type="evidence" value="ECO:0007669"/>
    <property type="project" value="TreeGrafter"/>
</dbReference>
<dbReference type="InterPro" id="IPR037045">
    <property type="entry name" value="S8pro/Inhibitor_I9_sf"/>
</dbReference>
<dbReference type="Gene3D" id="3.30.70.80">
    <property type="entry name" value="Peptidase S8 propeptide/proteinase inhibitor I9"/>
    <property type="match status" value="1"/>
</dbReference>
<dbReference type="EMBL" id="JANKHO010000027">
    <property type="protein sequence ID" value="KAJ3517215.1"/>
    <property type="molecule type" value="Genomic_DNA"/>
</dbReference>
<feature type="domain" description="Inhibitor I9" evidence="2">
    <location>
        <begin position="9"/>
        <end position="76"/>
    </location>
</feature>